<comment type="caution">
    <text evidence="2">The sequence shown here is derived from an EMBL/GenBank/DDBJ whole genome shotgun (WGS) entry which is preliminary data.</text>
</comment>
<keyword evidence="1" id="KW-1133">Transmembrane helix</keyword>
<feature type="transmembrane region" description="Helical" evidence="1">
    <location>
        <begin position="255"/>
        <end position="276"/>
    </location>
</feature>
<organism evidence="2 3">
    <name type="scientific">Caenorhabditis angaria</name>
    <dbReference type="NCBI Taxonomy" id="860376"/>
    <lineage>
        <taxon>Eukaryota</taxon>
        <taxon>Metazoa</taxon>
        <taxon>Ecdysozoa</taxon>
        <taxon>Nematoda</taxon>
        <taxon>Chromadorea</taxon>
        <taxon>Rhabditida</taxon>
        <taxon>Rhabditina</taxon>
        <taxon>Rhabditomorpha</taxon>
        <taxon>Rhabditoidea</taxon>
        <taxon>Rhabditidae</taxon>
        <taxon>Peloderinae</taxon>
        <taxon>Caenorhabditis</taxon>
    </lineage>
</organism>
<protein>
    <recommendedName>
        <fullName evidence="4">Serpentine Receptor, class T</fullName>
    </recommendedName>
</protein>
<dbReference type="OrthoDB" id="5875846at2759"/>
<evidence type="ECO:0000313" key="2">
    <source>
        <dbReference type="EMBL" id="CAI5448782.1"/>
    </source>
</evidence>
<feature type="transmembrane region" description="Helical" evidence="1">
    <location>
        <begin position="162"/>
        <end position="185"/>
    </location>
</feature>
<accession>A0A9P1N5P3</accession>
<proteinExistence type="predicted"/>
<keyword evidence="3" id="KW-1185">Reference proteome</keyword>
<sequence>MGFEDYIANDLDSSINYLIRYGEPHPYYYNCSNIKDPFAIGMKRPFWGFYFLITGIILMAIYIPCLYVISRSDLMKSSCYKIMFFLGFLDLCCLSCNSISTGYLGIIGATYCSYPRFIFFMGGLGCGCWMGSCSTCIVLAINRCCDINHNLSFRKIFIGKNIYITMMFPFIYSIYSVFFCKPILFNSNYMSWFFNPEIGLEKQNYISIAHTVNNCVVSVCTTCLYGYLCVLLFFKNRHAQSDSLSKTQKQIFLQSIMICSFNAIAAYIYVYMQFFYSPPTVILIGQLAWQFAHGSVGLVYITMNRSVRRKVFEILIPGFIRSGMRGQTGTTISRPVVSAVGIEPKGNHITATSSGTVF</sequence>
<evidence type="ECO:0008006" key="4">
    <source>
        <dbReference type="Google" id="ProtNLM"/>
    </source>
</evidence>
<feature type="transmembrane region" description="Helical" evidence="1">
    <location>
        <begin position="82"/>
        <end position="111"/>
    </location>
</feature>
<evidence type="ECO:0000256" key="1">
    <source>
        <dbReference type="SAM" id="Phobius"/>
    </source>
</evidence>
<dbReference type="Gene3D" id="1.20.1070.10">
    <property type="entry name" value="Rhodopsin 7-helix transmembrane proteins"/>
    <property type="match status" value="1"/>
</dbReference>
<dbReference type="SUPFAM" id="SSF81321">
    <property type="entry name" value="Family A G protein-coupled receptor-like"/>
    <property type="match status" value="1"/>
</dbReference>
<name>A0A9P1N5P3_9PELO</name>
<feature type="transmembrane region" description="Helical" evidence="1">
    <location>
        <begin position="117"/>
        <end position="141"/>
    </location>
</feature>
<gene>
    <name evidence="2" type="ORF">CAMP_LOCUS11419</name>
</gene>
<dbReference type="EMBL" id="CANHGI010000004">
    <property type="protein sequence ID" value="CAI5448782.1"/>
    <property type="molecule type" value="Genomic_DNA"/>
</dbReference>
<feature type="transmembrane region" description="Helical" evidence="1">
    <location>
        <begin position="47"/>
        <end position="70"/>
    </location>
</feature>
<dbReference type="Proteomes" id="UP001152747">
    <property type="component" value="Unassembled WGS sequence"/>
</dbReference>
<evidence type="ECO:0000313" key="3">
    <source>
        <dbReference type="Proteomes" id="UP001152747"/>
    </source>
</evidence>
<dbReference type="PANTHER" id="PTHR23021">
    <property type="entry name" value="SERPENTINE RECEPTOR, CLASS T"/>
    <property type="match status" value="1"/>
</dbReference>
<dbReference type="InterPro" id="IPR019425">
    <property type="entry name" value="7TM_GPCR_serpentine_rcpt_Srt"/>
</dbReference>
<keyword evidence="1" id="KW-0472">Membrane</keyword>
<dbReference type="PANTHER" id="PTHR23021:SF11">
    <property type="entry name" value="SERPENTINE RECEPTOR, CLASS T"/>
    <property type="match status" value="1"/>
</dbReference>
<feature type="transmembrane region" description="Helical" evidence="1">
    <location>
        <begin position="205"/>
        <end position="234"/>
    </location>
</feature>
<reference evidence="2" key="1">
    <citation type="submission" date="2022-11" db="EMBL/GenBank/DDBJ databases">
        <authorList>
            <person name="Kikuchi T."/>
        </authorList>
    </citation>
    <scope>NUCLEOTIDE SEQUENCE</scope>
    <source>
        <strain evidence="2">PS1010</strain>
    </source>
</reference>
<dbReference type="AlphaFoldDB" id="A0A9P1N5P3"/>
<keyword evidence="1" id="KW-0812">Transmembrane</keyword>
<dbReference type="Pfam" id="PF10321">
    <property type="entry name" value="7TM_GPCR_Srt"/>
    <property type="match status" value="1"/>
</dbReference>
<feature type="transmembrane region" description="Helical" evidence="1">
    <location>
        <begin position="282"/>
        <end position="301"/>
    </location>
</feature>